<evidence type="ECO:0000313" key="3">
    <source>
        <dbReference type="EMBL" id="VWQ27342.1"/>
    </source>
</evidence>
<dbReference type="Proteomes" id="UP000494246">
    <property type="component" value="Unassembled WGS sequence"/>
</dbReference>
<evidence type="ECO:0000313" key="8">
    <source>
        <dbReference type="Proteomes" id="UP000494246"/>
    </source>
</evidence>
<dbReference type="EMBL" id="CABHNT010000016">
    <property type="protein sequence ID" value="VUX30718.1"/>
    <property type="molecule type" value="Genomic_DNA"/>
</dbReference>
<dbReference type="Proteomes" id="UP000494179">
    <property type="component" value="Unassembled WGS sequence"/>
</dbReference>
<name>A0A564VE91_BIFLI</name>
<reference evidence="7 8" key="2">
    <citation type="submission" date="2019-10" db="EMBL/GenBank/DDBJ databases">
        <authorList>
            <consortium name="Melissa Lawson"/>
            <person name="O'neill I."/>
        </authorList>
    </citation>
    <scope>NUCLEOTIDE SEQUENCE [LARGE SCALE GENOMIC DNA]</scope>
    <source>
        <strain evidence="5">LH_23</strain>
        <strain evidence="4">LH_664</strain>
        <strain evidence="3">LH_665</strain>
    </source>
</reference>
<dbReference type="Proteomes" id="UP000494270">
    <property type="component" value="Unassembled WGS sequence"/>
</dbReference>
<dbReference type="Gene3D" id="3.40.190.10">
    <property type="entry name" value="Periplasmic binding protein-like II"/>
    <property type="match status" value="1"/>
</dbReference>
<protein>
    <submittedName>
        <fullName evidence="2 4">Arabinose-binding protein</fullName>
    </submittedName>
</protein>
<dbReference type="InterPro" id="IPR050490">
    <property type="entry name" value="Bact_solute-bd_prot1"/>
</dbReference>
<gene>
    <name evidence="2" type="primary">araN_2</name>
    <name evidence="5" type="synonym">araN_3</name>
    <name evidence="5" type="ORF">BIFLH23_02491</name>
    <name evidence="4" type="ORF">BIFLH664_01989</name>
    <name evidence="3" type="ORF">BIFLH665_00438</name>
    <name evidence="2" type="ORF">BLJG463_00673</name>
</gene>
<evidence type="ECO:0000313" key="4">
    <source>
        <dbReference type="EMBL" id="VWQ38080.1"/>
    </source>
</evidence>
<dbReference type="EMBL" id="CABWKI010000030">
    <property type="protein sequence ID" value="VWQ38080.1"/>
    <property type="molecule type" value="Genomic_DNA"/>
</dbReference>
<keyword evidence="1" id="KW-0732">Signal</keyword>
<dbReference type="RefSeq" id="WP_341350341.1">
    <property type="nucleotide sequence ID" value="NZ_MOAF01000041.1"/>
</dbReference>
<dbReference type="InterPro" id="IPR006059">
    <property type="entry name" value="SBP"/>
</dbReference>
<proteinExistence type="predicted"/>
<evidence type="ECO:0000256" key="1">
    <source>
        <dbReference type="SAM" id="SignalP"/>
    </source>
</evidence>
<dbReference type="SUPFAM" id="SSF53850">
    <property type="entry name" value="Periplasmic binding protein-like II"/>
    <property type="match status" value="1"/>
</dbReference>
<evidence type="ECO:0000313" key="7">
    <source>
        <dbReference type="Proteomes" id="UP000494179"/>
    </source>
</evidence>
<feature type="chain" id="PRO_5044405753" evidence="1">
    <location>
        <begin position="22"/>
        <end position="435"/>
    </location>
</feature>
<evidence type="ECO:0000313" key="6">
    <source>
        <dbReference type="Proteomes" id="UP000345266"/>
    </source>
</evidence>
<accession>A0A564VE91</accession>
<dbReference type="Pfam" id="PF13416">
    <property type="entry name" value="SBP_bac_8"/>
    <property type="match status" value="1"/>
</dbReference>
<sequence>MRTKKIIAFLGSMVMLAGVSACGTNDPTASTTSDGKTIIKIQTFNNYGYGKSTAERPGANLWAEYEKQNPNVKIEETVASSSDEARTAFNTAISSGSNAYDIYGVDISWMPSIRAMADKFTDLSSYTKNNSWPDWVRQGGESTDGKLIGAGTDIGPTALCYRSDLFEKAGLPTDREQVKELFGGDDATWDKFFEIGQSYTEKTGKPFIDSLSDISYVMKAQMEEVYVSKDDKVIAADTDMKNMYDMLAKNVNISAGLSTWSDDWNAAFKADDGFAVLTCPAWELNNVKGNSGEDFTGWDVADVTPGGAGANQGESWLVVPESSPVKGEAAKLVAWLTAPEQQAKVFAAASNFPSSADAQKLDKVSGKLDEYFNNAPVGEIFANRAAAIKHVPYMNGQYYDIDTKFADALNRLDVTKEQSASQSWKQYEDDVKALS</sequence>
<dbReference type="Proteomes" id="UP000345266">
    <property type="component" value="Unassembled WGS sequence"/>
</dbReference>
<organism evidence="2 6">
    <name type="scientific">Bifidobacterium longum subsp. infantis</name>
    <dbReference type="NCBI Taxonomy" id="1682"/>
    <lineage>
        <taxon>Bacteria</taxon>
        <taxon>Bacillati</taxon>
        <taxon>Actinomycetota</taxon>
        <taxon>Actinomycetes</taxon>
        <taxon>Bifidobacteriales</taxon>
        <taxon>Bifidobacteriaceae</taxon>
        <taxon>Bifidobacterium</taxon>
    </lineage>
</organism>
<evidence type="ECO:0000313" key="5">
    <source>
        <dbReference type="EMBL" id="VWQ39085.1"/>
    </source>
</evidence>
<evidence type="ECO:0000313" key="2">
    <source>
        <dbReference type="EMBL" id="VUX30718.1"/>
    </source>
</evidence>
<dbReference type="PROSITE" id="PS51257">
    <property type="entry name" value="PROKAR_LIPOPROTEIN"/>
    <property type="match status" value="1"/>
</dbReference>
<reference evidence="2 6" key="1">
    <citation type="submission" date="2019-07" db="EMBL/GenBank/DDBJ databases">
        <authorList>
            <person name="Hibberd C M."/>
            <person name="Gehrig L. J."/>
            <person name="Chang H.-W."/>
            <person name="Venkatesh S."/>
        </authorList>
    </citation>
    <scope>NUCLEOTIDE SEQUENCE [LARGE SCALE GENOMIC DNA]</scope>
    <source>
        <strain evidence="2">Bifidobacterium_longum_subsp_infantis_JG_Bg463</strain>
    </source>
</reference>
<dbReference type="EMBL" id="CABWKE010000003">
    <property type="protein sequence ID" value="VWQ27342.1"/>
    <property type="molecule type" value="Genomic_DNA"/>
</dbReference>
<dbReference type="PANTHER" id="PTHR43649">
    <property type="entry name" value="ARABINOSE-BINDING PROTEIN-RELATED"/>
    <property type="match status" value="1"/>
</dbReference>
<dbReference type="EMBL" id="CABWKH010000030">
    <property type="protein sequence ID" value="VWQ39085.1"/>
    <property type="molecule type" value="Genomic_DNA"/>
</dbReference>
<dbReference type="AlphaFoldDB" id="A0A564VE91"/>
<dbReference type="PANTHER" id="PTHR43649:SF32">
    <property type="entry name" value="SUGAR BINDING SECRETED PROTEIN"/>
    <property type="match status" value="1"/>
</dbReference>
<feature type="signal peptide" evidence="1">
    <location>
        <begin position="1"/>
        <end position="21"/>
    </location>
</feature>